<dbReference type="InterPro" id="IPR005225">
    <property type="entry name" value="Small_GTP-bd"/>
</dbReference>
<dbReference type="InterPro" id="IPR010298">
    <property type="entry name" value="YacP-like"/>
</dbReference>
<dbReference type="CDD" id="cd10912">
    <property type="entry name" value="PIN_YacP-like"/>
    <property type="match status" value="1"/>
</dbReference>
<name>A0A412PFS7_9FIRM</name>
<dbReference type="Pfam" id="PF05991">
    <property type="entry name" value="NYN_YacP"/>
    <property type="match status" value="1"/>
</dbReference>
<dbReference type="PROSITE" id="PS00301">
    <property type="entry name" value="G_TR_1"/>
    <property type="match status" value="1"/>
</dbReference>
<dbReference type="SUPFAM" id="SSF50447">
    <property type="entry name" value="Translation proteins"/>
    <property type="match status" value="1"/>
</dbReference>
<evidence type="ECO:0000313" key="5">
    <source>
        <dbReference type="EMBL" id="RGT56489.1"/>
    </source>
</evidence>
<dbReference type="Pfam" id="PF03764">
    <property type="entry name" value="EFG_IV"/>
    <property type="match status" value="1"/>
</dbReference>
<dbReference type="InterPro" id="IPR053905">
    <property type="entry name" value="EF-G-like_DII"/>
</dbReference>
<dbReference type="Pfam" id="PF22042">
    <property type="entry name" value="EF-G_D2"/>
    <property type="match status" value="1"/>
</dbReference>
<dbReference type="InterPro" id="IPR027417">
    <property type="entry name" value="P-loop_NTPase"/>
</dbReference>
<dbReference type="GO" id="GO:0006412">
    <property type="term" value="P:translation"/>
    <property type="evidence" value="ECO:0007669"/>
    <property type="project" value="UniProtKB-KW"/>
</dbReference>
<dbReference type="RefSeq" id="WP_118764929.1">
    <property type="nucleotide sequence ID" value="NZ_CABJCF010000002.1"/>
</dbReference>
<dbReference type="SUPFAM" id="SSF54980">
    <property type="entry name" value="EF-G C-terminal domain-like"/>
    <property type="match status" value="2"/>
</dbReference>
<dbReference type="SUPFAM" id="SSF54211">
    <property type="entry name" value="Ribosomal protein S5 domain 2-like"/>
    <property type="match status" value="1"/>
</dbReference>
<organism evidence="5 6">
    <name type="scientific">Solobacterium moorei</name>
    <dbReference type="NCBI Taxonomy" id="102148"/>
    <lineage>
        <taxon>Bacteria</taxon>
        <taxon>Bacillati</taxon>
        <taxon>Bacillota</taxon>
        <taxon>Erysipelotrichia</taxon>
        <taxon>Erysipelotrichales</taxon>
        <taxon>Erysipelotrichaceae</taxon>
        <taxon>Solobacterium</taxon>
    </lineage>
</organism>
<dbReference type="InterPro" id="IPR035647">
    <property type="entry name" value="EFG_III/V"/>
</dbReference>
<dbReference type="GO" id="GO:0032790">
    <property type="term" value="P:ribosome disassembly"/>
    <property type="evidence" value="ECO:0007669"/>
    <property type="project" value="TreeGrafter"/>
</dbReference>
<dbReference type="Pfam" id="PF00679">
    <property type="entry name" value="EFG_C"/>
    <property type="match status" value="1"/>
</dbReference>
<dbReference type="EMBL" id="QRWX01000002">
    <property type="protein sequence ID" value="RGT56489.1"/>
    <property type="molecule type" value="Genomic_DNA"/>
</dbReference>
<dbReference type="InterPro" id="IPR041095">
    <property type="entry name" value="EFG_II"/>
</dbReference>
<dbReference type="Gene3D" id="3.30.230.10">
    <property type="match status" value="1"/>
</dbReference>
<dbReference type="InterPro" id="IPR000795">
    <property type="entry name" value="T_Tr_GTP-bd_dom"/>
</dbReference>
<dbReference type="PROSITE" id="PS51722">
    <property type="entry name" value="G_TR_2"/>
    <property type="match status" value="1"/>
</dbReference>
<accession>A0A412PFS7</accession>
<keyword evidence="3" id="KW-0342">GTP-binding</keyword>
<evidence type="ECO:0000313" key="6">
    <source>
        <dbReference type="Proteomes" id="UP000284731"/>
    </source>
</evidence>
<protein>
    <submittedName>
        <fullName evidence="5">GTP-binding protein</fullName>
    </submittedName>
</protein>
<dbReference type="Gene3D" id="3.30.70.240">
    <property type="match status" value="1"/>
</dbReference>
<reference evidence="5 6" key="1">
    <citation type="submission" date="2018-08" db="EMBL/GenBank/DDBJ databases">
        <title>A genome reference for cultivated species of the human gut microbiota.</title>
        <authorList>
            <person name="Zou Y."/>
            <person name="Xue W."/>
            <person name="Luo G."/>
        </authorList>
    </citation>
    <scope>NUCLEOTIDE SEQUENCE [LARGE SCALE GENOMIC DNA]</scope>
    <source>
        <strain evidence="5 6">AF18-46</strain>
    </source>
</reference>
<evidence type="ECO:0000256" key="1">
    <source>
        <dbReference type="ARBA" id="ARBA00022741"/>
    </source>
</evidence>
<dbReference type="SUPFAM" id="SSF52540">
    <property type="entry name" value="P-loop containing nucleoside triphosphate hydrolases"/>
    <property type="match status" value="1"/>
</dbReference>
<keyword evidence="2" id="KW-0648">Protein biosynthesis</keyword>
<feature type="domain" description="Tr-type G" evidence="4">
    <location>
        <begin position="4"/>
        <end position="228"/>
    </location>
</feature>
<dbReference type="InterPro" id="IPR005517">
    <property type="entry name" value="Transl_elong_EFG/EF2_IV"/>
</dbReference>
<dbReference type="GO" id="GO:0003924">
    <property type="term" value="F:GTPase activity"/>
    <property type="evidence" value="ECO:0007669"/>
    <property type="project" value="InterPro"/>
</dbReference>
<dbReference type="SMART" id="SM00889">
    <property type="entry name" value="EFG_IV"/>
    <property type="match status" value="1"/>
</dbReference>
<dbReference type="Gene3D" id="2.40.30.10">
    <property type="entry name" value="Translation factors"/>
    <property type="match status" value="1"/>
</dbReference>
<dbReference type="PRINTS" id="PR00315">
    <property type="entry name" value="ELONGATNFCT"/>
</dbReference>
<evidence type="ECO:0000256" key="3">
    <source>
        <dbReference type="ARBA" id="ARBA00023134"/>
    </source>
</evidence>
<dbReference type="InterPro" id="IPR009000">
    <property type="entry name" value="Transl_B-barrel_sf"/>
</dbReference>
<dbReference type="Pfam" id="PF00009">
    <property type="entry name" value="GTP_EFTU"/>
    <property type="match status" value="1"/>
</dbReference>
<dbReference type="InterPro" id="IPR000640">
    <property type="entry name" value="EFG_V-like"/>
</dbReference>
<evidence type="ECO:0000256" key="2">
    <source>
        <dbReference type="ARBA" id="ARBA00022917"/>
    </source>
</evidence>
<sequence length="834" mass="94576">MSQTKRTVIGILAHVDAGKTTLIESILYQTGAIGSLGRVDHRDSFFDFDEQERNRGITIYSKEAHFVYKDIEVYIIDTPGHADFSSEMERTLSILDMAIVLINGQDGVQAHCETIWKCLEYYHVPTMVFVNKMDISYFAKEKLLEDIHTKLSSNCIDWLNENKLEEICFSSDVLLEQFERKGSLTVEEIVEGFYHRSFFPVFFGSALKGKGIDLLLEGIAQFSVDKSYPTEFGARVYKITVTENHVRLTHVKITGGALHAKQKLDEDEKVDQIRLYHGSKFSMLEAAYPGMVVALKGLEHFEAGDGLGFEEKQIQPILSAYMDYRLVYPKGTDLLALTTTCREISEEDPALEMDIQSETGQIDVHIMGEMQMEVLQKRIFDRCGISVGFSTGRILYRETIGETVKGAGHFEPLRHYAEVQVRLDPLERGKGVVIASETGSDQLSFNWQNAILSALRTKKHRGVLTGSELTDVKITLIAGKGHLKHTEGGDFRQAASRAVRQALMKTSSILLEPYVCFELTVPSESLSKALFDLESKKAQFEIQDSGDGRSVIIGRGCIRLLAHYQNEVNAYSKGQGRFAFQPDGYDVCQDRDEIVTQIGYDPEMDVRNPSSSVFCANGSGFTVTWDKADEYMDIAQEKVESISTQHRTYRIEEDELKRIFDRSTSNNRNFNKQHNPIKKKPKEEKPKVIKHLPACLIVDGYNMIFSWDVFQEDKEEELATSREKLLDILFNYQAFTGEKMIVVFDGYKVKDNLGTIYSRKDMEVVYTSSNLTADAYIERFVADHRKDYDLTVASSDGLIQNAIFAQGAKRMSARELFGRITFINQEIEEQLTHS</sequence>
<dbReference type="Gene3D" id="3.40.50.300">
    <property type="entry name" value="P-loop containing nucleotide triphosphate hydrolases"/>
    <property type="match status" value="1"/>
</dbReference>
<dbReference type="NCBIfam" id="TIGR00231">
    <property type="entry name" value="small_GTP"/>
    <property type="match status" value="1"/>
</dbReference>
<dbReference type="Pfam" id="PF14492">
    <property type="entry name" value="EFG_III"/>
    <property type="match status" value="1"/>
</dbReference>
<dbReference type="InterPro" id="IPR031157">
    <property type="entry name" value="G_TR_CS"/>
</dbReference>
<comment type="caution">
    <text evidence="5">The sequence shown here is derived from an EMBL/GenBank/DDBJ whole genome shotgun (WGS) entry which is preliminary data.</text>
</comment>
<dbReference type="PANTHER" id="PTHR43261">
    <property type="entry name" value="TRANSLATION ELONGATION FACTOR G-RELATED"/>
    <property type="match status" value="1"/>
</dbReference>
<dbReference type="InterPro" id="IPR014721">
    <property type="entry name" value="Ribsml_uS5_D2-typ_fold_subgr"/>
</dbReference>
<dbReference type="GO" id="GO:0005525">
    <property type="term" value="F:GTP binding"/>
    <property type="evidence" value="ECO:0007669"/>
    <property type="project" value="UniProtKB-KW"/>
</dbReference>
<gene>
    <name evidence="5" type="ORF">DWX20_04155</name>
</gene>
<dbReference type="AlphaFoldDB" id="A0A412PFS7"/>
<keyword evidence="1" id="KW-0547">Nucleotide-binding</keyword>
<evidence type="ECO:0000259" key="4">
    <source>
        <dbReference type="PROSITE" id="PS51722"/>
    </source>
</evidence>
<dbReference type="Gene3D" id="3.30.70.870">
    <property type="entry name" value="Elongation Factor G (Translational Gtpase), domain 3"/>
    <property type="match status" value="1"/>
</dbReference>
<dbReference type="Proteomes" id="UP000284731">
    <property type="component" value="Unassembled WGS sequence"/>
</dbReference>
<proteinExistence type="predicted"/>
<dbReference type="PANTHER" id="PTHR43261:SF1">
    <property type="entry name" value="RIBOSOME-RELEASING FACTOR 2, MITOCHONDRIAL"/>
    <property type="match status" value="1"/>
</dbReference>
<dbReference type="InterPro" id="IPR020568">
    <property type="entry name" value="Ribosomal_Su5_D2-typ_SF"/>
</dbReference>